<dbReference type="EMBL" id="CP054020">
    <property type="protein sequence ID" value="QKI88110.1"/>
    <property type="molecule type" value="Genomic_DNA"/>
</dbReference>
<dbReference type="AlphaFoldDB" id="A0A7D4NPS1"/>
<dbReference type="Gene3D" id="3.40.1260.10">
    <property type="entry name" value="DsrEFH-like"/>
    <property type="match status" value="1"/>
</dbReference>
<protein>
    <recommendedName>
        <fullName evidence="3">Transmembrane transcriptional regulator (Anti-sigma factor RsiW)</fullName>
    </recommendedName>
</protein>
<dbReference type="RefSeq" id="WP_173283701.1">
    <property type="nucleotide sequence ID" value="NZ_CP054020.1"/>
</dbReference>
<keyword evidence="2" id="KW-1185">Reference proteome</keyword>
<dbReference type="Proteomes" id="UP000504724">
    <property type="component" value="Chromosome"/>
</dbReference>
<dbReference type="InterPro" id="IPR027396">
    <property type="entry name" value="DsrEFH-like"/>
</dbReference>
<evidence type="ECO:0000313" key="1">
    <source>
        <dbReference type="EMBL" id="QKI88110.1"/>
    </source>
</evidence>
<evidence type="ECO:0008006" key="3">
    <source>
        <dbReference type="Google" id="ProtNLM"/>
    </source>
</evidence>
<dbReference type="SUPFAM" id="SSF75169">
    <property type="entry name" value="DsrEFH-like"/>
    <property type="match status" value="1"/>
</dbReference>
<organism evidence="1 2">
    <name type="scientific">Thiomicrorhabdus xiamenensis</name>
    <dbReference type="NCBI Taxonomy" id="2739063"/>
    <lineage>
        <taxon>Bacteria</taxon>
        <taxon>Pseudomonadati</taxon>
        <taxon>Pseudomonadota</taxon>
        <taxon>Gammaproteobacteria</taxon>
        <taxon>Thiotrichales</taxon>
        <taxon>Piscirickettsiaceae</taxon>
        <taxon>Thiomicrorhabdus</taxon>
    </lineage>
</organism>
<accession>A0A7D4NPS1</accession>
<gene>
    <name evidence="1" type="ORF">HQN79_00265</name>
</gene>
<proteinExistence type="predicted"/>
<dbReference type="KEGG" id="txa:HQN79_00265"/>
<reference evidence="1 2" key="1">
    <citation type="submission" date="2020-05" db="EMBL/GenBank/DDBJ databases">
        <title>Thiomicrorhabdus sediminis sp.nov. and Thiomicrorhabdus xiamenensis sp.nov., novel sulfur-oxidizing bacteria isolated from coastal sediment.</title>
        <authorList>
            <person name="Liu X."/>
        </authorList>
    </citation>
    <scope>NUCLEOTIDE SEQUENCE [LARGE SCALE GENOMIC DNA]</scope>
    <source>
        <strain evidence="1 2">G2</strain>
    </source>
</reference>
<name>A0A7D4NPS1_9GAMM</name>
<evidence type="ECO:0000313" key="2">
    <source>
        <dbReference type="Proteomes" id="UP000504724"/>
    </source>
</evidence>
<sequence>MHNKIEDYQLQAYVDDQLSTEERLEVERCIEADAQLIERVAELRALKSSIRQAYGDISVPEPVFSLPAAKKPFWNVPKAAAAALVMGVLLGGNVGFLQHSTDLQTMQASALNENVVTDKFIIHIDSDDLSKQVAALHKIKSLYAEKGPSLKVDVITNSDGVRLFDINSPNNAELSALLEQYSGIALYACQRALQRASLKGEPIHLIDKVKHNKPAVDEMAERLNSGWSYIKI</sequence>